<dbReference type="EMBL" id="LITQ01000064">
    <property type="protein sequence ID" value="OAA83774.1"/>
    <property type="molecule type" value="Genomic_DNA"/>
</dbReference>
<evidence type="ECO:0000313" key="4">
    <source>
        <dbReference type="Proteomes" id="UP000093694"/>
    </source>
</evidence>
<protein>
    <submittedName>
        <fullName evidence="1">Uncharacterized protein</fullName>
    </submittedName>
</protein>
<sequence>MNNHEHDHSHCEEHHHHHHCDETEEDLYGELNEVPAVFSYTKSFELEKEAKGDKLQESFVHWIESLRKWAIENKHFIGHIKIFVKDENDFNLWVATTGKKINVKTFSENNDYDIKNITVNMTAIVFGTDEETLKSVVLKKLDEELLCYMN</sequence>
<dbReference type="Proteomes" id="UP000093694">
    <property type="component" value="Unassembled WGS sequence"/>
</dbReference>
<dbReference type="EMBL" id="LROR01000090">
    <property type="protein sequence ID" value="OBR90531.1"/>
    <property type="molecule type" value="Genomic_DNA"/>
</dbReference>
<keyword evidence="4" id="KW-1185">Reference proteome</keyword>
<reference evidence="2 4" key="2">
    <citation type="journal article" date="2016" name="Front. Microbiol.">
        <title>Industrial Acetogenic Biocatalysts: A Comparative Metabolic and Genomic Analysis.</title>
        <authorList>
            <person name="Bengelsdorf F."/>
            <person name="Poehlein A."/>
            <person name="Sonja S."/>
            <person name="Erz C."/>
            <person name="Hummel T."/>
            <person name="Hoffmeister S."/>
            <person name="Daniel R."/>
            <person name="Durre P."/>
        </authorList>
    </citation>
    <scope>NUCLEOTIDE SEQUENCE [LARGE SCALE GENOMIC DNA]</scope>
    <source>
        <strain evidence="2 4">PTA-10522</strain>
    </source>
</reference>
<name>A0A168LVW4_9CLOT</name>
<proteinExistence type="predicted"/>
<evidence type="ECO:0000313" key="3">
    <source>
        <dbReference type="Proteomes" id="UP000077384"/>
    </source>
</evidence>
<dbReference type="Proteomes" id="UP000077384">
    <property type="component" value="Unassembled WGS sequence"/>
</dbReference>
<gene>
    <name evidence="2" type="ORF">CLCOS_39730</name>
    <name evidence="1" type="ORF">WX73_03541</name>
</gene>
<dbReference type="AlphaFoldDB" id="A0A168LVW4"/>
<dbReference type="RefSeq" id="WP_063602644.1">
    <property type="nucleotide sequence ID" value="NZ_LITQ01000064.1"/>
</dbReference>
<accession>A0A168LVW4</accession>
<comment type="caution">
    <text evidence="1">The sequence shown here is derived from an EMBL/GenBank/DDBJ whole genome shotgun (WGS) entry which is preliminary data.</text>
</comment>
<organism evidence="1 3">
    <name type="scientific">Clostridium coskatii</name>
    <dbReference type="NCBI Taxonomy" id="1705578"/>
    <lineage>
        <taxon>Bacteria</taxon>
        <taxon>Bacillati</taxon>
        <taxon>Bacillota</taxon>
        <taxon>Clostridia</taxon>
        <taxon>Eubacteriales</taxon>
        <taxon>Clostridiaceae</taxon>
        <taxon>Clostridium</taxon>
    </lineage>
</organism>
<reference evidence="1 3" key="1">
    <citation type="journal article" date="2015" name="Biotechnol. Bioeng.">
        <title>Genome sequence and phenotypic characterization of Caulobacter segnis.</title>
        <authorList>
            <person name="Patel S."/>
            <person name="Fletcher B."/>
            <person name="Scott D.C."/>
            <person name="Ely B."/>
        </authorList>
    </citation>
    <scope>NUCLEOTIDE SEQUENCE [LARGE SCALE GENOMIC DNA]</scope>
    <source>
        <strain evidence="1 3">PS02</strain>
    </source>
</reference>
<evidence type="ECO:0000313" key="2">
    <source>
        <dbReference type="EMBL" id="OBR90531.1"/>
    </source>
</evidence>
<evidence type="ECO:0000313" key="1">
    <source>
        <dbReference type="EMBL" id="OAA83774.1"/>
    </source>
</evidence>
<dbReference type="PATRIC" id="fig|1705578.3.peg.3800"/>